<dbReference type="Pfam" id="PF13100">
    <property type="entry name" value="OstA_2"/>
    <property type="match status" value="1"/>
</dbReference>
<evidence type="ECO:0000256" key="4">
    <source>
        <dbReference type="HAMAP-Rule" id="MF_01411"/>
    </source>
</evidence>
<evidence type="ECO:0000256" key="2">
    <source>
        <dbReference type="ARBA" id="ARBA00023136"/>
    </source>
</evidence>
<comment type="caution">
    <text evidence="7">The sequence shown here is derived from an EMBL/GenBank/DDBJ whole genome shotgun (WGS) entry which is preliminary data.</text>
</comment>
<dbReference type="GO" id="GO:0043165">
    <property type="term" value="P:Gram-negative-bacterium-type cell outer membrane assembly"/>
    <property type="evidence" value="ECO:0007669"/>
    <property type="project" value="UniProtKB-UniRule"/>
</dbReference>
<dbReference type="Gene3D" id="2.60.450.10">
    <property type="entry name" value="Lipopolysaccharide (LPS) transport protein A like domain"/>
    <property type="match status" value="1"/>
</dbReference>
<comment type="similarity">
    <text evidence="4">Belongs to the LptD family.</text>
</comment>
<reference evidence="7 8" key="1">
    <citation type="journal article" date="2011" name="Front. Microbiol.">
        <title>Genomic signatures of strain selection and enhancement in Bacillus atrophaeus var. globigii, a historical biowarfare simulant.</title>
        <authorList>
            <person name="Gibbons H.S."/>
            <person name="Broomall S.M."/>
            <person name="McNew L.A."/>
            <person name="Daligault H."/>
            <person name="Chapman C."/>
            <person name="Bruce D."/>
            <person name="Karavis M."/>
            <person name="Krepps M."/>
            <person name="McGregor P.A."/>
            <person name="Hong C."/>
            <person name="Park K.H."/>
            <person name="Akmal A."/>
            <person name="Feldman A."/>
            <person name="Lin J.S."/>
            <person name="Chang W.E."/>
            <person name="Higgs B.W."/>
            <person name="Demirev P."/>
            <person name="Lindquist J."/>
            <person name="Liem A."/>
            <person name="Fochler E."/>
            <person name="Read T.D."/>
            <person name="Tapia R."/>
            <person name="Johnson S."/>
            <person name="Bishop-Lilly K.A."/>
            <person name="Detter C."/>
            <person name="Han C."/>
            <person name="Sozhamannan S."/>
            <person name="Rosenzweig C.N."/>
            <person name="Skowronski E.W."/>
        </authorList>
    </citation>
    <scope>NUCLEOTIDE SEQUENCE [LARGE SCALE GENOMIC DNA]</scope>
    <source>
        <strain evidence="7 8">CL-SP19</strain>
    </source>
</reference>
<dbReference type="HAMAP" id="MF_01411">
    <property type="entry name" value="LPS_assembly_LptD"/>
    <property type="match status" value="1"/>
</dbReference>
<evidence type="ECO:0000256" key="1">
    <source>
        <dbReference type="ARBA" id="ARBA00022729"/>
    </source>
</evidence>
<dbReference type="Proteomes" id="UP000287908">
    <property type="component" value="Unassembled WGS sequence"/>
</dbReference>
<evidence type="ECO:0000256" key="3">
    <source>
        <dbReference type="ARBA" id="ARBA00023237"/>
    </source>
</evidence>
<dbReference type="AlphaFoldDB" id="A0A432ZC36"/>
<dbReference type="OrthoDB" id="9760225at2"/>
<evidence type="ECO:0000259" key="5">
    <source>
        <dbReference type="Pfam" id="PF04453"/>
    </source>
</evidence>
<dbReference type="GO" id="GO:1990351">
    <property type="term" value="C:transporter complex"/>
    <property type="evidence" value="ECO:0007669"/>
    <property type="project" value="TreeGrafter"/>
</dbReference>
<dbReference type="GO" id="GO:0009279">
    <property type="term" value="C:cell outer membrane"/>
    <property type="evidence" value="ECO:0007669"/>
    <property type="project" value="UniProtKB-SubCell"/>
</dbReference>
<dbReference type="Pfam" id="PF04453">
    <property type="entry name" value="LptD"/>
    <property type="match status" value="1"/>
</dbReference>
<gene>
    <name evidence="4" type="primary">lptD</name>
    <name evidence="7" type="ORF">CWI81_09435</name>
</gene>
<name>A0A432ZC36_9GAMM</name>
<keyword evidence="2 4" id="KW-0472">Membrane</keyword>
<proteinExistence type="inferred from homology"/>
<comment type="subunit">
    <text evidence="4">Component of the lipopolysaccharide transport and assembly complex. Interacts with LptE and LptA.</text>
</comment>
<evidence type="ECO:0000313" key="8">
    <source>
        <dbReference type="Proteomes" id="UP000287908"/>
    </source>
</evidence>
<dbReference type="GO" id="GO:0015920">
    <property type="term" value="P:lipopolysaccharide transport"/>
    <property type="evidence" value="ECO:0007669"/>
    <property type="project" value="InterPro"/>
</dbReference>
<evidence type="ECO:0000313" key="7">
    <source>
        <dbReference type="EMBL" id="RUO75484.1"/>
    </source>
</evidence>
<feature type="domain" description="LptD C-terminal" evidence="5">
    <location>
        <begin position="289"/>
        <end position="656"/>
    </location>
</feature>
<comment type="subcellular location">
    <subcellularLocation>
        <location evidence="4">Cell outer membrane</location>
    </subcellularLocation>
</comment>
<protein>
    <recommendedName>
        <fullName evidence="4">LPS-assembly protein LptD</fullName>
    </recommendedName>
</protein>
<keyword evidence="1 4" id="KW-0732">Signal</keyword>
<sequence length="755" mass="86767">MLGLAFIALPAHAVQTAEIDTNRVCQPAAANATDFSYPEFEQSLAQDEVAVRSQQAEIFNDQRANFFGDVVIQRNSQWLMTESATVDQTEQTIEAKNGVRFTDGFINVTGDSFYFDGNSEIAELRQTNYQMASTNARGTAGLLQVSSEHVSLLDSSFTTCPTPNPAWQLTAERIEINETSDYGKAWDAKLRLFDVPVFYLPYFTFPVNDSKKTGFLYPTIDSSSNNGIELETPYYFNIAPNMDATIAPVYTSERGTMLKTEYRYLFPEHAGQVNIEYLPNDRAREDRADRYLWHINHATQFNQNWSAFIDATQISDDNYLNDFGSDFAGRADTHLYRVAQIDYLSSGWHFQLRSEDYELLGQYRSPYRTLPQLSLNYETEPAQGFKLNWSNELTYFQDQARSSNYATRAHTAPSLSYSFEQPAYDAEAEITYLLTHYLQQNENSQFADEVTRALPRARLRGRLHLERFYQASGDSFRQTLEPQVQYLYVPYENQQSIGIYDTTLMQDDYNGLFRPQRFSGLDRIAEANQITYGASSSIFDEKERELLRISVGQIYYFDESRTTLLSERLNDRAQITSSNSEWVADINWALSPQWSLRSSVQYDTELNRTRKSQSALEYRQSDRKLVQFNHRKATNILNTDIEQVGTQAVWELNKQWQVAANVYYDLSHDRVNDAVLGMQYSNCCWAVRVSAYRRINRNFETANNFAIQNNSNPTEFDNGVSLQFIISGLSADSGSLIEMLESSIYGYRRPFYLSN</sequence>
<dbReference type="PANTHER" id="PTHR30189:SF1">
    <property type="entry name" value="LPS-ASSEMBLY PROTEIN LPTD"/>
    <property type="match status" value="1"/>
</dbReference>
<comment type="function">
    <text evidence="4">Together with LptE, is involved in the assembly of lipopolysaccharide (LPS) at the surface of the outer membrane.</text>
</comment>
<dbReference type="InterPro" id="IPR005653">
    <property type="entry name" value="OstA-like_N"/>
</dbReference>
<comment type="caution">
    <text evidence="4">Lacks conserved residue(s) required for the propagation of feature annotation.</text>
</comment>
<dbReference type="InterPro" id="IPR050218">
    <property type="entry name" value="LptD"/>
</dbReference>
<accession>A0A432ZC36</accession>
<dbReference type="InterPro" id="IPR020889">
    <property type="entry name" value="LipoPS_assembly_LptD"/>
</dbReference>
<dbReference type="InterPro" id="IPR007543">
    <property type="entry name" value="LptD_C"/>
</dbReference>
<evidence type="ECO:0000259" key="6">
    <source>
        <dbReference type="Pfam" id="PF13100"/>
    </source>
</evidence>
<keyword evidence="8" id="KW-1185">Reference proteome</keyword>
<organism evidence="7 8">
    <name type="scientific">Idiomarina seosinensis</name>
    <dbReference type="NCBI Taxonomy" id="281739"/>
    <lineage>
        <taxon>Bacteria</taxon>
        <taxon>Pseudomonadati</taxon>
        <taxon>Pseudomonadota</taxon>
        <taxon>Gammaproteobacteria</taxon>
        <taxon>Alteromonadales</taxon>
        <taxon>Idiomarinaceae</taxon>
        <taxon>Idiomarina</taxon>
    </lineage>
</organism>
<feature type="domain" description="Organic solvent tolerance-like N-terminal" evidence="6">
    <location>
        <begin position="59"/>
        <end position="135"/>
    </location>
</feature>
<dbReference type="PANTHER" id="PTHR30189">
    <property type="entry name" value="LPS-ASSEMBLY PROTEIN"/>
    <property type="match status" value="1"/>
</dbReference>
<dbReference type="EMBL" id="PIQF01000003">
    <property type="protein sequence ID" value="RUO75484.1"/>
    <property type="molecule type" value="Genomic_DNA"/>
</dbReference>
<keyword evidence="3 4" id="KW-0998">Cell outer membrane</keyword>